<keyword evidence="8" id="KW-0479">Metal-binding</keyword>
<dbReference type="Pfam" id="PF02879">
    <property type="entry name" value="PGM_PMM_II"/>
    <property type="match status" value="1"/>
</dbReference>
<reference evidence="18 19" key="1">
    <citation type="submission" date="2017-06" db="EMBL/GenBank/DDBJ databases">
        <title>Draft Genome Sequence of Natranaerobius trueperi halophilic, alkalithermophilic bacteria from soda lakes.</title>
        <authorList>
            <person name="Zhao B."/>
        </authorList>
    </citation>
    <scope>NUCLEOTIDE SEQUENCE [LARGE SCALE GENOMIC DNA]</scope>
    <source>
        <strain evidence="18 19">DSM 18760</strain>
    </source>
</reference>
<keyword evidence="7" id="KW-0597">Phosphoprotein</keyword>
<dbReference type="RefSeq" id="WP_089023756.1">
    <property type="nucleotide sequence ID" value="NZ_NIQC01000016.1"/>
</dbReference>
<comment type="catalytic activity">
    <reaction evidence="1">
        <text>alpha-D-glucose 1-phosphate = alpha-D-glucose 6-phosphate</text>
        <dbReference type="Rhea" id="RHEA:23536"/>
        <dbReference type="ChEBI" id="CHEBI:58225"/>
        <dbReference type="ChEBI" id="CHEBI:58601"/>
        <dbReference type="EC" id="5.4.2.2"/>
    </reaction>
</comment>
<dbReference type="Gene3D" id="3.30.310.50">
    <property type="entry name" value="Alpha-D-phosphohexomutase, C-terminal domain"/>
    <property type="match status" value="1"/>
</dbReference>
<protein>
    <recommendedName>
        <fullName evidence="11">Phosphoglucomutase</fullName>
        <ecNumber evidence="6">5.4.2.2</ecNumber>
    </recommendedName>
    <alternativeName>
        <fullName evidence="13">Alpha-phosphoglucomutase</fullName>
    </alternativeName>
    <alternativeName>
        <fullName evidence="12">Glucose phosphomutase</fullName>
    </alternativeName>
</protein>
<evidence type="ECO:0000256" key="3">
    <source>
        <dbReference type="ARBA" id="ARBA00005164"/>
    </source>
</evidence>
<gene>
    <name evidence="18" type="ORF">CDO51_07970</name>
</gene>
<evidence type="ECO:0000256" key="13">
    <source>
        <dbReference type="ARBA" id="ARBA00041467"/>
    </source>
</evidence>
<dbReference type="SUPFAM" id="SSF55957">
    <property type="entry name" value="Phosphoglucomutase, C-terminal domain"/>
    <property type="match status" value="1"/>
</dbReference>
<evidence type="ECO:0000256" key="4">
    <source>
        <dbReference type="ARBA" id="ARBA00005189"/>
    </source>
</evidence>
<evidence type="ECO:0000256" key="10">
    <source>
        <dbReference type="ARBA" id="ARBA00023235"/>
    </source>
</evidence>
<evidence type="ECO:0000313" key="19">
    <source>
        <dbReference type="Proteomes" id="UP000214588"/>
    </source>
</evidence>
<dbReference type="InterPro" id="IPR036900">
    <property type="entry name" value="A-D-PHexomutase_C_sf"/>
</dbReference>
<dbReference type="EC" id="5.4.2.2" evidence="6"/>
<dbReference type="Pfam" id="PF02878">
    <property type="entry name" value="PGM_PMM_I"/>
    <property type="match status" value="1"/>
</dbReference>
<accession>A0A226BWY5</accession>
<dbReference type="InterPro" id="IPR005845">
    <property type="entry name" value="A-D-PHexomutase_a/b/a-II"/>
</dbReference>
<dbReference type="GO" id="GO:0004614">
    <property type="term" value="F:phosphoglucomutase activity"/>
    <property type="evidence" value="ECO:0007669"/>
    <property type="project" value="UniProtKB-EC"/>
</dbReference>
<comment type="cofactor">
    <cofactor evidence="2">
        <name>Mg(2+)</name>
        <dbReference type="ChEBI" id="CHEBI:18420"/>
    </cofactor>
</comment>
<evidence type="ECO:0000313" key="18">
    <source>
        <dbReference type="EMBL" id="OWZ83533.1"/>
    </source>
</evidence>
<evidence type="ECO:0000259" key="16">
    <source>
        <dbReference type="Pfam" id="PF02879"/>
    </source>
</evidence>
<dbReference type="InterPro" id="IPR005841">
    <property type="entry name" value="Alpha-D-phosphohexomutase_SF"/>
</dbReference>
<dbReference type="InterPro" id="IPR005846">
    <property type="entry name" value="A-D-PHexomutase_a/b/a-III"/>
</dbReference>
<dbReference type="Pfam" id="PF00408">
    <property type="entry name" value="PGM_PMM_IV"/>
    <property type="match status" value="1"/>
</dbReference>
<dbReference type="InterPro" id="IPR005843">
    <property type="entry name" value="A-D-PHexomutase_C"/>
</dbReference>
<feature type="domain" description="Alpha-D-phosphohexomutase C-terminal" evidence="14">
    <location>
        <begin position="414"/>
        <end position="466"/>
    </location>
</feature>
<comment type="similarity">
    <text evidence="5">Belongs to the phosphohexose mutase family.</text>
</comment>
<dbReference type="SUPFAM" id="SSF53738">
    <property type="entry name" value="Phosphoglucomutase, first 3 domains"/>
    <property type="match status" value="2"/>
</dbReference>
<evidence type="ECO:0000259" key="17">
    <source>
        <dbReference type="Pfam" id="PF02880"/>
    </source>
</evidence>
<evidence type="ECO:0000256" key="5">
    <source>
        <dbReference type="ARBA" id="ARBA00010231"/>
    </source>
</evidence>
<evidence type="ECO:0000256" key="6">
    <source>
        <dbReference type="ARBA" id="ARBA00012728"/>
    </source>
</evidence>
<dbReference type="GO" id="GO:0046872">
    <property type="term" value="F:metal ion binding"/>
    <property type="evidence" value="ECO:0007669"/>
    <property type="project" value="UniProtKB-KW"/>
</dbReference>
<dbReference type="InterPro" id="IPR005844">
    <property type="entry name" value="A-D-PHexomutase_a/b/a-I"/>
</dbReference>
<dbReference type="AlphaFoldDB" id="A0A226BWY5"/>
<dbReference type="Gene3D" id="3.40.120.10">
    <property type="entry name" value="Alpha-D-Glucose-1,6-Bisphosphate, subunit A, domain 3"/>
    <property type="match status" value="3"/>
</dbReference>
<dbReference type="Proteomes" id="UP000214588">
    <property type="component" value="Unassembled WGS sequence"/>
</dbReference>
<dbReference type="PANTHER" id="PTHR45745">
    <property type="entry name" value="PHOSPHOMANNOMUTASE 45A"/>
    <property type="match status" value="1"/>
</dbReference>
<evidence type="ECO:0000259" key="15">
    <source>
        <dbReference type="Pfam" id="PF02878"/>
    </source>
</evidence>
<evidence type="ECO:0000256" key="8">
    <source>
        <dbReference type="ARBA" id="ARBA00022723"/>
    </source>
</evidence>
<proteinExistence type="inferred from homology"/>
<evidence type="ECO:0000259" key="14">
    <source>
        <dbReference type="Pfam" id="PF00408"/>
    </source>
</evidence>
<organism evidence="18 19">
    <name type="scientific">Natranaerobius trueperi</name>
    <dbReference type="NCBI Taxonomy" id="759412"/>
    <lineage>
        <taxon>Bacteria</taxon>
        <taxon>Bacillati</taxon>
        <taxon>Bacillota</taxon>
        <taxon>Clostridia</taxon>
        <taxon>Natranaerobiales</taxon>
        <taxon>Natranaerobiaceae</taxon>
        <taxon>Natranaerobius</taxon>
    </lineage>
</organism>
<dbReference type="CDD" id="cd05800">
    <property type="entry name" value="PGM_like2"/>
    <property type="match status" value="1"/>
</dbReference>
<keyword evidence="19" id="KW-1185">Reference proteome</keyword>
<evidence type="ECO:0000256" key="11">
    <source>
        <dbReference type="ARBA" id="ARBA00039995"/>
    </source>
</evidence>
<dbReference type="PRINTS" id="PR00509">
    <property type="entry name" value="PGMPMM"/>
</dbReference>
<keyword evidence="9" id="KW-0460">Magnesium</keyword>
<feature type="domain" description="Alpha-D-phosphohexomutase alpha/beta/alpha" evidence="17">
    <location>
        <begin position="270"/>
        <end position="377"/>
    </location>
</feature>
<keyword evidence="10" id="KW-0413">Isomerase</keyword>
<evidence type="ECO:0000256" key="12">
    <source>
        <dbReference type="ARBA" id="ARBA00041398"/>
    </source>
</evidence>
<name>A0A226BWY5_9FIRM</name>
<evidence type="ECO:0000256" key="7">
    <source>
        <dbReference type="ARBA" id="ARBA00022553"/>
    </source>
</evidence>
<dbReference type="GO" id="GO:0006166">
    <property type="term" value="P:purine ribonucleoside salvage"/>
    <property type="evidence" value="ECO:0007669"/>
    <property type="project" value="TreeGrafter"/>
</dbReference>
<sequence length="471" mass="52162">MGIKFGTDGWRAVIAEDFTFKNVEIVTQGIADYLNEASQTEKVLVIGYDNRFLSPEFSKRAAEVLMANGLNILISDKAMPTPVTAYSVVEKHAVGALMFTASHNPPSHNGVKFIPYYGGPALPEITDSIEKHVRKVQESLDIKHIPYTKGQEQGKVREINVMDQYITKLKDLVDQDVIANSGLKIAVDPMYGAGVGYLDRVLTELGCNVTAINNYRDPLFGGKMPEPSEKVLDELTQMVKDNNYDVGLAMDGDADRFGIIDKDGTFITANQVLSMLYLHLLKKGEKGPVTKTVSTTQMLNRIAKHYGEQILETPVGFKYIGKNLMEEGCVLGGEESGGLSILGHVPEKDGILACLLIVELIAKEGTSLSDILQEIDEKYGKLVNERIDVHTTYEEKERVLSLLEKWQPEELGHKQVVDISKVDGLKVSLDDGSWVLIRPSGTESLFRIYGETTDLEQLRLLQNDVRSALNI</sequence>
<dbReference type="GO" id="GO:0008973">
    <property type="term" value="F:phosphopentomutase activity"/>
    <property type="evidence" value="ECO:0007669"/>
    <property type="project" value="TreeGrafter"/>
</dbReference>
<dbReference type="OrthoDB" id="9806956at2"/>
<feature type="domain" description="Alpha-D-phosphohexomutase alpha/beta/alpha" evidence="16">
    <location>
        <begin position="163"/>
        <end position="264"/>
    </location>
</feature>
<evidence type="ECO:0000256" key="2">
    <source>
        <dbReference type="ARBA" id="ARBA00001946"/>
    </source>
</evidence>
<comment type="pathway">
    <text evidence="3">Glycolipid metabolism; diglucosyl-diacylglycerol biosynthesis.</text>
</comment>
<comment type="caution">
    <text evidence="18">The sequence shown here is derived from an EMBL/GenBank/DDBJ whole genome shotgun (WGS) entry which is preliminary data.</text>
</comment>
<dbReference type="GO" id="GO:0005975">
    <property type="term" value="P:carbohydrate metabolic process"/>
    <property type="evidence" value="ECO:0007669"/>
    <property type="project" value="InterPro"/>
</dbReference>
<dbReference type="Pfam" id="PF02880">
    <property type="entry name" value="PGM_PMM_III"/>
    <property type="match status" value="1"/>
</dbReference>
<evidence type="ECO:0000256" key="9">
    <source>
        <dbReference type="ARBA" id="ARBA00022842"/>
    </source>
</evidence>
<comment type="pathway">
    <text evidence="4">Lipid metabolism.</text>
</comment>
<evidence type="ECO:0000256" key="1">
    <source>
        <dbReference type="ARBA" id="ARBA00000443"/>
    </source>
</evidence>
<feature type="domain" description="Alpha-D-phosphohexomutase alpha/beta/alpha" evidence="15">
    <location>
        <begin position="3"/>
        <end position="138"/>
    </location>
</feature>
<dbReference type="PANTHER" id="PTHR45745:SF1">
    <property type="entry name" value="PHOSPHOGLUCOMUTASE 2B-RELATED"/>
    <property type="match status" value="1"/>
</dbReference>
<dbReference type="EMBL" id="NIQC01000016">
    <property type="protein sequence ID" value="OWZ83533.1"/>
    <property type="molecule type" value="Genomic_DNA"/>
</dbReference>
<dbReference type="InterPro" id="IPR016055">
    <property type="entry name" value="A-D-PHexomutase_a/b/a-I/II/III"/>
</dbReference>